<dbReference type="Proteomes" id="UP000887578">
    <property type="component" value="Unplaced"/>
</dbReference>
<dbReference type="AlphaFoldDB" id="A0A914P4R4"/>
<keyword evidence="1" id="KW-1185">Reference proteome</keyword>
<accession>A0A914P4R4</accession>
<name>A0A914P4R4_9BILA</name>
<dbReference type="WBParaSite" id="PDA_v2.g12877.t1">
    <property type="protein sequence ID" value="PDA_v2.g12877.t1"/>
    <property type="gene ID" value="PDA_v2.g12877"/>
</dbReference>
<sequence>MPEYEGTAIKVESMAKKRRIEREMQPEGEDVTAKLEITDPATLEDLRDKYKVEFTKVLDVRTSGNGQVYILVNSDT</sequence>
<evidence type="ECO:0000313" key="1">
    <source>
        <dbReference type="Proteomes" id="UP000887578"/>
    </source>
</evidence>
<proteinExistence type="predicted"/>
<organism evidence="1 2">
    <name type="scientific">Panagrolaimus davidi</name>
    <dbReference type="NCBI Taxonomy" id="227884"/>
    <lineage>
        <taxon>Eukaryota</taxon>
        <taxon>Metazoa</taxon>
        <taxon>Ecdysozoa</taxon>
        <taxon>Nematoda</taxon>
        <taxon>Chromadorea</taxon>
        <taxon>Rhabditida</taxon>
        <taxon>Tylenchina</taxon>
        <taxon>Panagrolaimomorpha</taxon>
        <taxon>Panagrolaimoidea</taxon>
        <taxon>Panagrolaimidae</taxon>
        <taxon>Panagrolaimus</taxon>
    </lineage>
</organism>
<evidence type="ECO:0000313" key="2">
    <source>
        <dbReference type="WBParaSite" id="PDA_v2.g12877.t1"/>
    </source>
</evidence>
<reference evidence="2" key="1">
    <citation type="submission" date="2022-11" db="UniProtKB">
        <authorList>
            <consortium name="WormBaseParasite"/>
        </authorList>
    </citation>
    <scope>IDENTIFICATION</scope>
</reference>
<protein>
    <submittedName>
        <fullName evidence="2">Uncharacterized protein</fullName>
    </submittedName>
</protein>